<feature type="transmembrane region" description="Helical" evidence="1">
    <location>
        <begin position="126"/>
        <end position="147"/>
    </location>
</feature>
<evidence type="ECO:0000313" key="3">
    <source>
        <dbReference type="Proteomes" id="UP000815677"/>
    </source>
</evidence>
<organism evidence="2 3">
    <name type="scientific">Mycena chlorophos</name>
    <name type="common">Agaric fungus</name>
    <name type="synonym">Agaricus chlorophos</name>
    <dbReference type="NCBI Taxonomy" id="658473"/>
    <lineage>
        <taxon>Eukaryota</taxon>
        <taxon>Fungi</taxon>
        <taxon>Dikarya</taxon>
        <taxon>Basidiomycota</taxon>
        <taxon>Agaricomycotina</taxon>
        <taxon>Agaricomycetes</taxon>
        <taxon>Agaricomycetidae</taxon>
        <taxon>Agaricales</taxon>
        <taxon>Marasmiineae</taxon>
        <taxon>Mycenaceae</taxon>
        <taxon>Mycena</taxon>
    </lineage>
</organism>
<evidence type="ECO:0000313" key="2">
    <source>
        <dbReference type="EMBL" id="GAT60412.1"/>
    </source>
</evidence>
<feature type="transmembrane region" description="Helical" evidence="1">
    <location>
        <begin position="6"/>
        <end position="30"/>
    </location>
</feature>
<feature type="transmembrane region" description="Helical" evidence="1">
    <location>
        <begin position="154"/>
        <end position="177"/>
    </location>
</feature>
<dbReference type="InterPro" id="IPR050846">
    <property type="entry name" value="TLCD"/>
</dbReference>
<keyword evidence="1" id="KW-0472">Membrane</keyword>
<accession>A0ABQ0MC43</accession>
<feature type="transmembrane region" description="Helical" evidence="1">
    <location>
        <begin position="103"/>
        <end position="120"/>
    </location>
</feature>
<proteinExistence type="predicted"/>
<feature type="transmembrane region" description="Helical" evidence="1">
    <location>
        <begin position="76"/>
        <end position="96"/>
    </location>
</feature>
<dbReference type="PANTHER" id="PTHR13439:SF72">
    <property type="entry name" value="TLC DOMAIN-CONTAINING PROTEIN"/>
    <property type="match status" value="1"/>
</dbReference>
<reference evidence="2" key="1">
    <citation type="submission" date="2014-09" db="EMBL/GenBank/DDBJ databases">
        <title>Genome sequence of the luminous mushroom Mycena chlorophos for searching fungal bioluminescence genes.</title>
        <authorList>
            <person name="Tanaka Y."/>
            <person name="Kasuga D."/>
            <person name="Oba Y."/>
            <person name="Hase S."/>
            <person name="Sato K."/>
            <person name="Oba Y."/>
            <person name="Sakakibara Y."/>
        </authorList>
    </citation>
    <scope>NUCLEOTIDE SEQUENCE</scope>
</reference>
<keyword evidence="1" id="KW-1133">Transmembrane helix</keyword>
<name>A0ABQ0MC43_MYCCL</name>
<evidence type="ECO:0000256" key="1">
    <source>
        <dbReference type="SAM" id="Phobius"/>
    </source>
</evidence>
<gene>
    <name evidence="2" type="ORF">MCHLO_16549</name>
</gene>
<dbReference type="Proteomes" id="UP000815677">
    <property type="component" value="Unassembled WGS sequence"/>
</dbReference>
<dbReference type="EMBL" id="DF849943">
    <property type="protein sequence ID" value="GAT60412.1"/>
    <property type="molecule type" value="Genomic_DNA"/>
</dbReference>
<keyword evidence="3" id="KW-1185">Reference proteome</keyword>
<feature type="transmembrane region" description="Helical" evidence="1">
    <location>
        <begin position="37"/>
        <end position="56"/>
    </location>
</feature>
<evidence type="ECO:0008006" key="4">
    <source>
        <dbReference type="Google" id="ProtNLM"/>
    </source>
</evidence>
<protein>
    <recommendedName>
        <fullName evidence="4">TLC domain-containing protein</fullName>
    </recommendedName>
</protein>
<keyword evidence="1" id="KW-0812">Transmembrane</keyword>
<sequence>MLEASTSAPVVFSTTIAVLCAAYAVFAPFFRSTKQTAWILSTICSGTMAACSLPFVADYLKGGIESVDGRVAFAVLVNRIFQVYLFTDLAVGAVFYRSQINLLTGWVHHIVYMGICQFAISHEWGWIFALSAIMELPTFLLGLGTLFPRLRSNVLFAVTFFATRIALHVLLIVTMALPAHRPQGSLAPAMILVFAFPMHAMWFVGCVKGFIRRAEASKARARTVVPVVAKPSSVLAPDVHLDARSLLRHANTVPVLPPWDVTLRFRRLRAGVKRWVWQTAGGTQNGPVAWVRESPVSRWASARRPLPLPLRPARLARRMSDGIINVLPSKEAMLDFVGLGGVAR</sequence>
<dbReference type="PANTHER" id="PTHR13439">
    <property type="entry name" value="CT120 PROTEIN"/>
    <property type="match status" value="1"/>
</dbReference>
<feature type="transmembrane region" description="Helical" evidence="1">
    <location>
        <begin position="189"/>
        <end position="211"/>
    </location>
</feature>